<keyword evidence="2" id="KW-0560">Oxidoreductase</keyword>
<dbReference type="NCBIfam" id="NF005559">
    <property type="entry name" value="PRK07231.1"/>
    <property type="match status" value="1"/>
</dbReference>
<sequence length="247" mass="26670">MALSLTGKVALITGGSRGIGEKTAVKLAAEGATVAVNYVSNKNKAEAVVERITTQGGKAITVQGNIANVEDIKRIFSTTLEAFGKIDILINNAGAMVTKPIDQITEEDFDRLFAINVKGTYFAIKEAYRYLEEDGRIINLSTSVNGNMIPTYSLYAGTKGAVEQFTRQLAKEFGPKNITINTIAPGPTATELFFAGKTEEQIEIYKNNNAFHRLGTPEDIGDAISLLLSREASWITGQTLRVNGGFI</sequence>
<dbReference type="CDD" id="cd05362">
    <property type="entry name" value="THN_reductase-like_SDR_c"/>
    <property type="match status" value="1"/>
</dbReference>
<dbReference type="SUPFAM" id="SSF51735">
    <property type="entry name" value="NAD(P)-binding Rossmann-fold domains"/>
    <property type="match status" value="1"/>
</dbReference>
<dbReference type="PRINTS" id="PR00081">
    <property type="entry name" value="GDHRDH"/>
</dbReference>
<keyword evidence="4" id="KW-1185">Reference proteome</keyword>
<organism evidence="3 4">
    <name type="scientific">Sediminibacillus halophilus</name>
    <dbReference type="NCBI Taxonomy" id="482461"/>
    <lineage>
        <taxon>Bacteria</taxon>
        <taxon>Bacillati</taxon>
        <taxon>Bacillota</taxon>
        <taxon>Bacilli</taxon>
        <taxon>Bacillales</taxon>
        <taxon>Bacillaceae</taxon>
        <taxon>Sediminibacillus</taxon>
    </lineage>
</organism>
<dbReference type="Proteomes" id="UP000182347">
    <property type="component" value="Unassembled WGS sequence"/>
</dbReference>
<dbReference type="Pfam" id="PF13561">
    <property type="entry name" value="adh_short_C2"/>
    <property type="match status" value="1"/>
</dbReference>
<name>A0A1G9T0U9_9BACI</name>
<dbReference type="PRINTS" id="PR00080">
    <property type="entry name" value="SDRFAMILY"/>
</dbReference>
<evidence type="ECO:0000256" key="1">
    <source>
        <dbReference type="ARBA" id="ARBA00006484"/>
    </source>
</evidence>
<dbReference type="AlphaFoldDB" id="A0A1G9T0U9"/>
<dbReference type="PANTHER" id="PTHR48107:SF7">
    <property type="entry name" value="RE15974P"/>
    <property type="match status" value="1"/>
</dbReference>
<dbReference type="FunFam" id="3.40.50.720:FF:000084">
    <property type="entry name" value="Short-chain dehydrogenase reductase"/>
    <property type="match status" value="1"/>
</dbReference>
<comment type="similarity">
    <text evidence="1">Belongs to the short-chain dehydrogenases/reductases (SDR) family.</text>
</comment>
<evidence type="ECO:0000313" key="4">
    <source>
        <dbReference type="Proteomes" id="UP000182347"/>
    </source>
</evidence>
<protein>
    <submittedName>
        <fullName evidence="3">3-oxoacyl-[acyl-carrier protein] reductase</fullName>
    </submittedName>
</protein>
<dbReference type="RefSeq" id="WP_074599280.1">
    <property type="nucleotide sequence ID" value="NZ_FNHF01000003.1"/>
</dbReference>
<evidence type="ECO:0000313" key="3">
    <source>
        <dbReference type="EMBL" id="SDM41248.1"/>
    </source>
</evidence>
<dbReference type="PANTHER" id="PTHR48107">
    <property type="entry name" value="NADPH-DEPENDENT ALDEHYDE REDUCTASE-LIKE PROTEIN, CHLOROPLASTIC-RELATED"/>
    <property type="match status" value="1"/>
</dbReference>
<dbReference type="GO" id="GO:0008206">
    <property type="term" value="P:bile acid metabolic process"/>
    <property type="evidence" value="ECO:0007669"/>
    <property type="project" value="UniProtKB-ARBA"/>
</dbReference>
<accession>A0A1G9T0U9</accession>
<proteinExistence type="inferred from homology"/>
<dbReference type="OrthoDB" id="9803333at2"/>
<dbReference type="EMBL" id="FNHF01000003">
    <property type="protein sequence ID" value="SDM41248.1"/>
    <property type="molecule type" value="Genomic_DNA"/>
</dbReference>
<dbReference type="GO" id="GO:0016614">
    <property type="term" value="F:oxidoreductase activity, acting on CH-OH group of donors"/>
    <property type="evidence" value="ECO:0007669"/>
    <property type="project" value="UniProtKB-ARBA"/>
</dbReference>
<dbReference type="STRING" id="482461.SAMN05216244_2394"/>
<dbReference type="InterPro" id="IPR002347">
    <property type="entry name" value="SDR_fam"/>
</dbReference>
<dbReference type="InterPro" id="IPR036291">
    <property type="entry name" value="NAD(P)-bd_dom_sf"/>
</dbReference>
<gene>
    <name evidence="3" type="ORF">SAMN05216244_2394</name>
</gene>
<reference evidence="4" key="1">
    <citation type="submission" date="2016-10" db="EMBL/GenBank/DDBJ databases">
        <authorList>
            <person name="Varghese N."/>
            <person name="Submissions S."/>
        </authorList>
    </citation>
    <scope>NUCLEOTIDE SEQUENCE [LARGE SCALE GENOMIC DNA]</scope>
    <source>
        <strain evidence="4">CGMCC 1.6199</strain>
    </source>
</reference>
<dbReference type="Gene3D" id="3.40.50.720">
    <property type="entry name" value="NAD(P)-binding Rossmann-like Domain"/>
    <property type="match status" value="1"/>
</dbReference>
<evidence type="ECO:0000256" key="2">
    <source>
        <dbReference type="ARBA" id="ARBA00023002"/>
    </source>
</evidence>